<gene>
    <name evidence="2" type="ORF">NJ75_03048</name>
</gene>
<sequence length="229" mass="24818">MIRTSAFLAAVGAVLCASATPAISQPAPSLAPYFVPATTGSTSVDEDGFIRRWLLLEPITKPNRTNQLFTSDYVRKAFAEDRPAGLDRKLPSEGQTVSHKGAALTWHALDATQWDAKLFYFAAAYGKPTYGVIFWATTVIDAPRDMPQAHLAVGSNSASMWWLNGKEAAALFGDRRMVMDDVVSPALGLKKGRNVLHGAVINGPGLSDFAVRFVDDKGQPIRDLKVTLR</sequence>
<accession>A0A0B8ZMW8</accession>
<comment type="caution">
    <text evidence="2">The sequence shown here is derived from an EMBL/GenBank/DDBJ whole genome shotgun (WGS) entry which is preliminary data.</text>
</comment>
<proteinExistence type="predicted"/>
<protein>
    <recommendedName>
        <fullName evidence="4">Acetylxylan esterase</fullName>
    </recommendedName>
</protein>
<feature type="chain" id="PRO_5002127672" description="Acetylxylan esterase" evidence="1">
    <location>
        <begin position="25"/>
        <end position="229"/>
    </location>
</feature>
<name>A0A0B8ZMW8_9SPHN</name>
<dbReference type="EMBL" id="JRVC01000015">
    <property type="protein sequence ID" value="KHS44470.1"/>
    <property type="molecule type" value="Genomic_DNA"/>
</dbReference>
<evidence type="ECO:0000256" key="1">
    <source>
        <dbReference type="SAM" id="SignalP"/>
    </source>
</evidence>
<dbReference type="PATRIC" id="fig|48936.3.peg.3063"/>
<evidence type="ECO:0000313" key="2">
    <source>
        <dbReference type="EMBL" id="KHS44470.1"/>
    </source>
</evidence>
<keyword evidence="3" id="KW-1185">Reference proteome</keyword>
<evidence type="ECO:0000313" key="3">
    <source>
        <dbReference type="Proteomes" id="UP000031338"/>
    </source>
</evidence>
<feature type="signal peptide" evidence="1">
    <location>
        <begin position="1"/>
        <end position="24"/>
    </location>
</feature>
<dbReference type="AlphaFoldDB" id="A0A0B8ZMW8"/>
<evidence type="ECO:0008006" key="4">
    <source>
        <dbReference type="Google" id="ProtNLM"/>
    </source>
</evidence>
<keyword evidence="1" id="KW-0732">Signal</keyword>
<organism evidence="2 3">
    <name type="scientific">Novosphingobium subterraneum</name>
    <dbReference type="NCBI Taxonomy" id="48936"/>
    <lineage>
        <taxon>Bacteria</taxon>
        <taxon>Pseudomonadati</taxon>
        <taxon>Pseudomonadota</taxon>
        <taxon>Alphaproteobacteria</taxon>
        <taxon>Sphingomonadales</taxon>
        <taxon>Sphingomonadaceae</taxon>
        <taxon>Novosphingobium</taxon>
    </lineage>
</organism>
<reference evidence="2 3" key="1">
    <citation type="submission" date="2014-10" db="EMBL/GenBank/DDBJ databases">
        <title>Draft genome sequence of Novosphingobium subterraneum DSM 12447.</title>
        <authorList>
            <person name="Gan H.M."/>
            <person name="Gan H.Y."/>
            <person name="Savka M.A."/>
        </authorList>
    </citation>
    <scope>NUCLEOTIDE SEQUENCE [LARGE SCALE GENOMIC DNA]</scope>
    <source>
        <strain evidence="2 3">DSM 12447</strain>
    </source>
</reference>
<dbReference type="STRING" id="48936.NJ75_03048"/>
<dbReference type="Proteomes" id="UP000031338">
    <property type="component" value="Unassembled WGS sequence"/>
</dbReference>